<dbReference type="EMBL" id="CAJVQB010028968">
    <property type="protein sequence ID" value="CAG8813349.1"/>
    <property type="molecule type" value="Genomic_DNA"/>
</dbReference>
<keyword evidence="2" id="KW-1185">Reference proteome</keyword>
<evidence type="ECO:0000313" key="2">
    <source>
        <dbReference type="Proteomes" id="UP000789901"/>
    </source>
</evidence>
<name>A0ABN7W2X0_GIGMA</name>
<comment type="caution">
    <text evidence="1">The sequence shown here is derived from an EMBL/GenBank/DDBJ whole genome shotgun (WGS) entry which is preliminary data.</text>
</comment>
<proteinExistence type="predicted"/>
<feature type="non-terminal residue" evidence="1">
    <location>
        <position position="61"/>
    </location>
</feature>
<gene>
    <name evidence="1" type="ORF">GMARGA_LOCUS25765</name>
</gene>
<evidence type="ECO:0000313" key="1">
    <source>
        <dbReference type="EMBL" id="CAG8813349.1"/>
    </source>
</evidence>
<dbReference type="Proteomes" id="UP000789901">
    <property type="component" value="Unassembled WGS sequence"/>
</dbReference>
<protein>
    <submittedName>
        <fullName evidence="1">26175_t:CDS:1</fullName>
    </submittedName>
</protein>
<reference evidence="1 2" key="1">
    <citation type="submission" date="2021-06" db="EMBL/GenBank/DDBJ databases">
        <authorList>
            <person name="Kallberg Y."/>
            <person name="Tangrot J."/>
            <person name="Rosling A."/>
        </authorList>
    </citation>
    <scope>NUCLEOTIDE SEQUENCE [LARGE SCALE GENOMIC DNA]</scope>
    <source>
        <strain evidence="1 2">120-4 pot B 10/14</strain>
    </source>
</reference>
<organism evidence="1 2">
    <name type="scientific">Gigaspora margarita</name>
    <dbReference type="NCBI Taxonomy" id="4874"/>
    <lineage>
        <taxon>Eukaryota</taxon>
        <taxon>Fungi</taxon>
        <taxon>Fungi incertae sedis</taxon>
        <taxon>Mucoromycota</taxon>
        <taxon>Glomeromycotina</taxon>
        <taxon>Glomeromycetes</taxon>
        <taxon>Diversisporales</taxon>
        <taxon>Gigasporaceae</taxon>
        <taxon>Gigaspora</taxon>
    </lineage>
</organism>
<accession>A0ABN7W2X0</accession>
<sequence length="61" mass="6907">MYASIIDSVIHDVCYLLIFTDPSIARVIYGMAIDLINKFYAQSSSSKQINQEFNESSDNLL</sequence>